<dbReference type="KEGG" id="marb:CJ263_02925"/>
<name>A0A223V299_9FLAO</name>
<protein>
    <recommendedName>
        <fullName evidence="3">Lipocalin-like domain-containing protein</fullName>
    </recommendedName>
</protein>
<reference evidence="1 2" key="1">
    <citation type="submission" date="2017-08" db="EMBL/GenBank/DDBJ databases">
        <title>The complete genome sequence of Maribacter sp. B1, isolated from deep-sea sediment.</title>
        <authorList>
            <person name="Wu Y.-H."/>
            <person name="Cheng H."/>
            <person name="Xu X.-W."/>
        </authorList>
    </citation>
    <scope>NUCLEOTIDE SEQUENCE [LARGE SCALE GENOMIC DNA]</scope>
    <source>
        <strain evidence="1 2">B1</strain>
    </source>
</reference>
<evidence type="ECO:0000313" key="1">
    <source>
        <dbReference type="EMBL" id="ASV29260.1"/>
    </source>
</evidence>
<accession>A0A223V299</accession>
<evidence type="ECO:0000313" key="2">
    <source>
        <dbReference type="Proteomes" id="UP000215244"/>
    </source>
</evidence>
<evidence type="ECO:0008006" key="3">
    <source>
        <dbReference type="Google" id="ProtNLM"/>
    </source>
</evidence>
<dbReference type="Proteomes" id="UP000215244">
    <property type="component" value="Chromosome"/>
</dbReference>
<proteinExistence type="predicted"/>
<gene>
    <name evidence="1" type="ORF">CJ263_02925</name>
</gene>
<keyword evidence="2" id="KW-1185">Reference proteome</keyword>
<dbReference type="EMBL" id="CP022957">
    <property type="protein sequence ID" value="ASV29260.1"/>
    <property type="molecule type" value="Genomic_DNA"/>
</dbReference>
<dbReference type="AlphaFoldDB" id="A0A223V299"/>
<sequence>MVLLVSFTGTAQDGFRNTANDKTLEPTDLLGIWSYRVAGINNGYEEGLLIVDKMEGLYTMQIQLQNRGSLNAYDVLVEGDKMQFHVNLDGVERVGVVLSIKGKELEGQVITEEGSSFAIKGVKQLPEN</sequence>
<organism evidence="1 2">
    <name type="scientific">Maribacter cobaltidurans</name>
    <dbReference type="NCBI Taxonomy" id="1178778"/>
    <lineage>
        <taxon>Bacteria</taxon>
        <taxon>Pseudomonadati</taxon>
        <taxon>Bacteroidota</taxon>
        <taxon>Flavobacteriia</taxon>
        <taxon>Flavobacteriales</taxon>
        <taxon>Flavobacteriaceae</taxon>
        <taxon>Maribacter</taxon>
    </lineage>
</organism>